<accession>A0A0V1G5I5</accession>
<dbReference type="EMBL" id="JYDT01000003">
    <property type="protein sequence ID" value="KRY93362.1"/>
    <property type="molecule type" value="Genomic_DNA"/>
</dbReference>
<name>A0A0V1G5I5_TRIPS</name>
<gene>
    <name evidence="1" type="ORF">T4D_6055</name>
</gene>
<evidence type="ECO:0000313" key="2">
    <source>
        <dbReference type="Proteomes" id="UP000054995"/>
    </source>
</evidence>
<dbReference type="AlphaFoldDB" id="A0A0V1G5I5"/>
<keyword evidence="2" id="KW-1185">Reference proteome</keyword>
<proteinExistence type="predicted"/>
<dbReference type="OrthoDB" id="5937164at2759"/>
<dbReference type="Proteomes" id="UP000054995">
    <property type="component" value="Unassembled WGS sequence"/>
</dbReference>
<sequence length="157" mass="18143">MIAENIALPVSALYQLIVALPDDMYTPANISKSRYALTLIYSIGFLAERNHLQIVLSADERRYIMWHWNPLRNSHKKKQQQSRILHHTGYSKLCLINLTRKVVLTVLLSVIVGQEATNGDFWLRSTVSLYENACERKNSNNLARCQPRTDYHERSNS</sequence>
<evidence type="ECO:0000313" key="1">
    <source>
        <dbReference type="EMBL" id="KRY93362.1"/>
    </source>
</evidence>
<comment type="caution">
    <text evidence="1">The sequence shown here is derived from an EMBL/GenBank/DDBJ whole genome shotgun (WGS) entry which is preliminary data.</text>
</comment>
<reference evidence="1 2" key="1">
    <citation type="submission" date="2015-01" db="EMBL/GenBank/DDBJ databases">
        <title>Evolution of Trichinella species and genotypes.</title>
        <authorList>
            <person name="Korhonen P.K."/>
            <person name="Edoardo P."/>
            <person name="Giuseppe L.R."/>
            <person name="Gasser R.B."/>
        </authorList>
    </citation>
    <scope>NUCLEOTIDE SEQUENCE [LARGE SCALE GENOMIC DNA]</scope>
    <source>
        <strain evidence="1">ISS470</strain>
    </source>
</reference>
<organism evidence="1 2">
    <name type="scientific">Trichinella pseudospiralis</name>
    <name type="common">Parasitic roundworm</name>
    <dbReference type="NCBI Taxonomy" id="6337"/>
    <lineage>
        <taxon>Eukaryota</taxon>
        <taxon>Metazoa</taxon>
        <taxon>Ecdysozoa</taxon>
        <taxon>Nematoda</taxon>
        <taxon>Enoplea</taxon>
        <taxon>Dorylaimia</taxon>
        <taxon>Trichinellida</taxon>
        <taxon>Trichinellidae</taxon>
        <taxon>Trichinella</taxon>
    </lineage>
</organism>
<protein>
    <submittedName>
        <fullName evidence="1">Uncharacterized protein</fullName>
    </submittedName>
</protein>